<organism evidence="2">
    <name type="scientific">Neobodo designis</name>
    <name type="common">Flagellated protozoan</name>
    <name type="synonym">Bodo designis</name>
    <dbReference type="NCBI Taxonomy" id="312471"/>
    <lineage>
        <taxon>Eukaryota</taxon>
        <taxon>Discoba</taxon>
        <taxon>Euglenozoa</taxon>
        <taxon>Kinetoplastea</taxon>
        <taxon>Metakinetoplastina</taxon>
        <taxon>Neobodonida</taxon>
        <taxon>Neobodo</taxon>
    </lineage>
</organism>
<protein>
    <submittedName>
        <fullName evidence="2">Uncharacterized protein</fullName>
    </submittedName>
</protein>
<keyword evidence="1" id="KW-0732">Signal</keyword>
<name>A0A7S1PU54_NEODS</name>
<evidence type="ECO:0000256" key="1">
    <source>
        <dbReference type="SAM" id="SignalP"/>
    </source>
</evidence>
<gene>
    <name evidence="2" type="ORF">NDES1114_LOCUS7651</name>
</gene>
<accession>A0A7S1PU54</accession>
<proteinExistence type="predicted"/>
<reference evidence="2" key="1">
    <citation type="submission" date="2021-01" db="EMBL/GenBank/DDBJ databases">
        <authorList>
            <person name="Corre E."/>
            <person name="Pelletier E."/>
            <person name="Niang G."/>
            <person name="Scheremetjew M."/>
            <person name="Finn R."/>
            <person name="Kale V."/>
            <person name="Holt S."/>
            <person name="Cochrane G."/>
            <person name="Meng A."/>
            <person name="Brown T."/>
            <person name="Cohen L."/>
        </authorList>
    </citation>
    <scope>NUCLEOTIDE SEQUENCE</scope>
    <source>
        <strain evidence="2">CCAP 1951/1</strain>
    </source>
</reference>
<sequence>MCILKSFLLVLLVALVRGVYIPIPDADAACHTSCSAACYYTTGGVAAFAGPLGIAVDYTGCAGVCMTACAAGSLGPPACFSNATRIVDSARCRRARHQSSPTAGGST</sequence>
<evidence type="ECO:0000313" key="2">
    <source>
        <dbReference type="EMBL" id="CAD9101838.1"/>
    </source>
</evidence>
<feature type="signal peptide" evidence="1">
    <location>
        <begin position="1"/>
        <end position="18"/>
    </location>
</feature>
<dbReference type="EMBL" id="HBGF01011491">
    <property type="protein sequence ID" value="CAD9101838.1"/>
    <property type="molecule type" value="Transcribed_RNA"/>
</dbReference>
<feature type="chain" id="PRO_5030839911" evidence="1">
    <location>
        <begin position="19"/>
        <end position="107"/>
    </location>
</feature>
<dbReference type="AlphaFoldDB" id="A0A7S1PU54"/>